<evidence type="ECO:0000313" key="2">
    <source>
        <dbReference type="Proteomes" id="UP000501451"/>
    </source>
</evidence>
<keyword evidence="1" id="KW-0808">Transferase</keyword>
<dbReference type="Gene3D" id="1.10.287.1890">
    <property type="match status" value="1"/>
</dbReference>
<dbReference type="GO" id="GO:0032259">
    <property type="term" value="P:methylation"/>
    <property type="evidence" value="ECO:0007669"/>
    <property type="project" value="UniProtKB-KW"/>
</dbReference>
<dbReference type="Proteomes" id="UP000501451">
    <property type="component" value="Chromosome"/>
</dbReference>
<keyword evidence="1" id="KW-0489">Methyltransferase</keyword>
<dbReference type="AlphaFoldDB" id="A0A6G7KC66"/>
<dbReference type="KEGG" id="jar:G7057_10550"/>
<protein>
    <submittedName>
        <fullName evidence="1">tRNA (Adenine-N(1))-methyltransferase</fullName>
    </submittedName>
</protein>
<dbReference type="InterPro" id="IPR029063">
    <property type="entry name" value="SAM-dependent_MTases_sf"/>
</dbReference>
<reference evidence="1 2" key="1">
    <citation type="journal article" date="2017" name="Int. J. Syst. Evol. Microbiol.">
        <title>Jeotgalibaca porci sp. nov. and Jeotgalibaca arthritidis sp. nov., isolated from pigs, and emended description of the genus Jeotgalibaca.</title>
        <authorList>
            <person name="Zamora L."/>
            <person name="Perez-Sancho M."/>
            <person name="Dominguez L."/>
            <person name="Fernandez-Garayzabal J.F."/>
            <person name="Vela A.I."/>
        </authorList>
    </citation>
    <scope>NUCLEOTIDE SEQUENCE [LARGE SCALE GENOMIC DNA]</scope>
    <source>
        <strain evidence="1 2">CECT 9157</strain>
    </source>
</reference>
<sequence length="233" mass="26281">MNDNQLSKRLETAASYIKKGARLADIGSDHAYLPCHLAQKEQVSFAIAGEVVIGPYASAKKQIKESNVQAVVEARLGDGLAVIEKSDAIDTITICGMGGDLIARILDAGKEDNRLETVERLILQPNNGEKKLRQWLFDNNYGIISEEILKENDKIYEIIVAEPSDDISAYTEDDFTFGKQLRQEKGPVFVEKWQREYDKYTYILNSLNESQRDVSEKKKTVEAFMTKIQEEIA</sequence>
<dbReference type="SUPFAM" id="SSF53335">
    <property type="entry name" value="S-adenosyl-L-methionine-dependent methyltransferases"/>
    <property type="match status" value="1"/>
</dbReference>
<dbReference type="PIRSF" id="PIRSF018637">
    <property type="entry name" value="TrmK"/>
    <property type="match status" value="1"/>
</dbReference>
<dbReference type="InterPro" id="IPR006901">
    <property type="entry name" value="TrmK"/>
</dbReference>
<organism evidence="1 2">
    <name type="scientific">Jeotgalibaca arthritidis</name>
    <dbReference type="NCBI Taxonomy" id="1868794"/>
    <lineage>
        <taxon>Bacteria</taxon>
        <taxon>Bacillati</taxon>
        <taxon>Bacillota</taxon>
        <taxon>Bacilli</taxon>
        <taxon>Lactobacillales</taxon>
        <taxon>Carnobacteriaceae</taxon>
        <taxon>Jeotgalibaca</taxon>
    </lineage>
</organism>
<name>A0A6G7KC66_9LACT</name>
<dbReference type="PANTHER" id="PTHR38451:SF1">
    <property type="entry name" value="TRNA (ADENINE(22)-N(1))-METHYLTRANSFERASE"/>
    <property type="match status" value="1"/>
</dbReference>
<evidence type="ECO:0000313" key="1">
    <source>
        <dbReference type="EMBL" id="QII82837.1"/>
    </source>
</evidence>
<dbReference type="EMBL" id="CP049740">
    <property type="protein sequence ID" value="QII82837.1"/>
    <property type="molecule type" value="Genomic_DNA"/>
</dbReference>
<dbReference type="Pfam" id="PF04816">
    <property type="entry name" value="TrmK"/>
    <property type="match status" value="1"/>
</dbReference>
<proteinExistence type="predicted"/>
<dbReference type="RefSeq" id="WP_166163594.1">
    <property type="nucleotide sequence ID" value="NZ_CP049740.1"/>
</dbReference>
<dbReference type="Gene3D" id="3.40.50.150">
    <property type="entry name" value="Vaccinia Virus protein VP39"/>
    <property type="match status" value="1"/>
</dbReference>
<keyword evidence="2" id="KW-1185">Reference proteome</keyword>
<dbReference type="GO" id="GO:0160105">
    <property type="term" value="F:tRNA (adenine(22)-N1)-methyltransferase activity"/>
    <property type="evidence" value="ECO:0007669"/>
    <property type="project" value="InterPro"/>
</dbReference>
<accession>A0A6G7KC66</accession>
<dbReference type="PANTHER" id="PTHR38451">
    <property type="entry name" value="TRNA (ADENINE(22)-N(1))-METHYLTRANSFERASE"/>
    <property type="match status" value="1"/>
</dbReference>
<gene>
    <name evidence="1" type="ORF">G7057_10550</name>
</gene>